<gene>
    <name evidence="1" type="ORF">ALQ77_00911</name>
</gene>
<dbReference type="GO" id="GO:0008081">
    <property type="term" value="F:phosphoric diester hydrolase activity"/>
    <property type="evidence" value="ECO:0007669"/>
    <property type="project" value="InterPro"/>
</dbReference>
<reference evidence="1 2" key="1">
    <citation type="submission" date="2018-08" db="EMBL/GenBank/DDBJ databases">
        <title>Recombination of ecologically and evolutionarily significant loci maintains genetic cohesion in the Pseudomonas syringae species complex.</title>
        <authorList>
            <person name="Dillon M."/>
            <person name="Thakur S."/>
            <person name="Almeida R.N.D."/>
            <person name="Weir B.S."/>
            <person name="Guttman D.S."/>
        </authorList>
    </citation>
    <scope>NUCLEOTIDE SEQUENCE [LARGE SCALE GENOMIC DNA]</scope>
    <source>
        <strain evidence="1 2">NCPPB2445</strain>
    </source>
</reference>
<dbReference type="GO" id="GO:0006629">
    <property type="term" value="P:lipid metabolic process"/>
    <property type="evidence" value="ECO:0007669"/>
    <property type="project" value="InterPro"/>
</dbReference>
<dbReference type="RefSeq" id="WP_024776672.1">
    <property type="nucleotide sequence ID" value="NZ_CP014262.1"/>
</dbReference>
<dbReference type="InterPro" id="IPR051057">
    <property type="entry name" value="PI-PLC_domain"/>
</dbReference>
<dbReference type="Gene3D" id="3.20.20.190">
    <property type="entry name" value="Phosphatidylinositol (PI) phosphodiesterase"/>
    <property type="match status" value="1"/>
</dbReference>
<dbReference type="PANTHER" id="PTHR13593:SF113">
    <property type="entry name" value="SI:DKEY-266F7.9"/>
    <property type="match status" value="1"/>
</dbReference>
<organism evidence="1 2">
    <name type="scientific">Pseudomonas corrugata</name>
    <dbReference type="NCBI Taxonomy" id="47879"/>
    <lineage>
        <taxon>Bacteria</taxon>
        <taxon>Pseudomonadati</taxon>
        <taxon>Pseudomonadota</taxon>
        <taxon>Gammaproteobacteria</taxon>
        <taxon>Pseudomonadales</taxon>
        <taxon>Pseudomonadaceae</taxon>
        <taxon>Pseudomonas</taxon>
    </lineage>
</organism>
<dbReference type="SUPFAM" id="SSF51695">
    <property type="entry name" value="PLC-like phosphodiesterases"/>
    <property type="match status" value="1"/>
</dbReference>
<keyword evidence="2" id="KW-1185">Reference proteome</keyword>
<dbReference type="GeneID" id="55647459"/>
<dbReference type="InterPro" id="IPR017946">
    <property type="entry name" value="PLC-like_Pdiesterase_TIM-brl"/>
</dbReference>
<sequence length="295" mass="34103">MKATHHGLDSWMYNTPQLCKLRIDELILPGTHDSGADKKAPNPTLPQEKTQDVPIIEQILAGFRVLDLRVVFSANAPIGSDKRFQLFHLASSGRTVGGDVLAPLNDFYDDPDHKAARAKEIVILNFHKFKHFNRAIHQELHSLIDSKIGQRLLPRNWRRSTLEEIWTHRPERTVVISYNHRVRAKYWKGVEHQWSGQNLNTTAALKRFMDEQSARKKPDFVLRSIQCAKYVLPFHLPDDFSEKIDEWFESRNSNSYIQRFHIINTDWSTRSRIVFNCMHANGLRAMAKADSLNAG</sequence>
<protein>
    <recommendedName>
        <fullName evidence="3">Phosphatidylinositol diacylglycerol-lyase</fullName>
    </recommendedName>
</protein>
<name>A0A3M3E9B0_9PSED</name>
<dbReference type="Proteomes" id="UP000270661">
    <property type="component" value="Unassembled WGS sequence"/>
</dbReference>
<evidence type="ECO:0000313" key="2">
    <source>
        <dbReference type="Proteomes" id="UP000270661"/>
    </source>
</evidence>
<dbReference type="STRING" id="47879.AXG94_23945"/>
<dbReference type="KEGG" id="pcg:AXG94_23945"/>
<comment type="caution">
    <text evidence="1">The sequence shown here is derived from an EMBL/GenBank/DDBJ whole genome shotgun (WGS) entry which is preliminary data.</text>
</comment>
<accession>A0A3M3E9B0</accession>
<dbReference type="OrthoDB" id="7021323at2"/>
<evidence type="ECO:0000313" key="1">
    <source>
        <dbReference type="EMBL" id="RMM46204.1"/>
    </source>
</evidence>
<proteinExistence type="predicted"/>
<dbReference type="AlphaFoldDB" id="A0A3M3E9B0"/>
<dbReference type="EMBL" id="RBOJ01000092">
    <property type="protein sequence ID" value="RMM46204.1"/>
    <property type="molecule type" value="Genomic_DNA"/>
</dbReference>
<dbReference type="PANTHER" id="PTHR13593">
    <property type="match status" value="1"/>
</dbReference>
<evidence type="ECO:0008006" key="3">
    <source>
        <dbReference type="Google" id="ProtNLM"/>
    </source>
</evidence>